<feature type="coiled-coil region" evidence="1">
    <location>
        <begin position="224"/>
        <end position="258"/>
    </location>
</feature>
<dbReference type="EMBL" id="JAZGQO010000015">
    <property type="protein sequence ID" value="KAK6168622.1"/>
    <property type="molecule type" value="Genomic_DNA"/>
</dbReference>
<evidence type="ECO:0000313" key="2">
    <source>
        <dbReference type="EMBL" id="KAK6168622.1"/>
    </source>
</evidence>
<evidence type="ECO:0000313" key="3">
    <source>
        <dbReference type="Proteomes" id="UP001347796"/>
    </source>
</evidence>
<keyword evidence="1" id="KW-0175">Coiled coil</keyword>
<gene>
    <name evidence="2" type="ORF">SNE40_019818</name>
</gene>
<sequence length="317" mass="37198">MLEEQLIEAQTEEGNKNQEIGMLVKDLEELRLCEKTLKDKMKFLKSDLHTVENEKERLLSENNLLVSSLKSKVTKMDEEKQNLEKVLKEKNIEIQCFKDTKEQLTFELHKNQSILKEKEDILQRFNSKFNKAEKANQVSMNQMDTEIKQLSEKIEVQTLIEEQIRTQLELPIHELEEEKKMNTQNLEKLVKKDEQLSIIVSDMEGVRSALDSMSSAMVDNLHKFVIIQRELEDKRLKVEEYESKMTNITIKCKELEEKKDAKIQVLITEIECLTSKNQSLGSLVISMQEYQNIEKEDLIKEIQKHKLSEDNLNSKLV</sequence>
<reference evidence="2 3" key="1">
    <citation type="submission" date="2024-01" db="EMBL/GenBank/DDBJ databases">
        <title>The genome of the rayed Mediterranean limpet Patella caerulea (Linnaeus, 1758).</title>
        <authorList>
            <person name="Anh-Thu Weber A."/>
            <person name="Halstead-Nussloch G."/>
        </authorList>
    </citation>
    <scope>NUCLEOTIDE SEQUENCE [LARGE SCALE GENOMIC DNA]</scope>
    <source>
        <strain evidence="2">AATW-2023a</strain>
        <tissue evidence="2">Whole specimen</tissue>
    </source>
</reference>
<evidence type="ECO:0000256" key="1">
    <source>
        <dbReference type="SAM" id="Coils"/>
    </source>
</evidence>
<accession>A0AAN8G2M2</accession>
<comment type="caution">
    <text evidence="2">The sequence shown here is derived from an EMBL/GenBank/DDBJ whole genome shotgun (WGS) entry which is preliminary data.</text>
</comment>
<proteinExistence type="predicted"/>
<dbReference type="Proteomes" id="UP001347796">
    <property type="component" value="Unassembled WGS sequence"/>
</dbReference>
<organism evidence="2 3">
    <name type="scientific">Patella caerulea</name>
    <name type="common">Rayed Mediterranean limpet</name>
    <dbReference type="NCBI Taxonomy" id="87958"/>
    <lineage>
        <taxon>Eukaryota</taxon>
        <taxon>Metazoa</taxon>
        <taxon>Spiralia</taxon>
        <taxon>Lophotrochozoa</taxon>
        <taxon>Mollusca</taxon>
        <taxon>Gastropoda</taxon>
        <taxon>Patellogastropoda</taxon>
        <taxon>Patelloidea</taxon>
        <taxon>Patellidae</taxon>
        <taxon>Patella</taxon>
    </lineage>
</organism>
<feature type="coiled-coil region" evidence="1">
    <location>
        <begin position="34"/>
        <end position="135"/>
    </location>
</feature>
<dbReference type="AlphaFoldDB" id="A0AAN8G2M2"/>
<protein>
    <submittedName>
        <fullName evidence="2">Uncharacterized protein</fullName>
    </submittedName>
</protein>
<name>A0AAN8G2M2_PATCE</name>
<keyword evidence="3" id="KW-1185">Reference proteome</keyword>